<organism evidence="1 2">
    <name type="scientific">Martelella mediterranea DSM 17316</name>
    <dbReference type="NCBI Taxonomy" id="1122214"/>
    <lineage>
        <taxon>Bacteria</taxon>
        <taxon>Pseudomonadati</taxon>
        <taxon>Pseudomonadota</taxon>
        <taxon>Alphaproteobacteria</taxon>
        <taxon>Hyphomicrobiales</taxon>
        <taxon>Aurantimonadaceae</taxon>
        <taxon>Martelella</taxon>
    </lineage>
</organism>
<keyword evidence="2" id="KW-1185">Reference proteome</keyword>
<dbReference type="EMBL" id="CP020330">
    <property type="protein sequence ID" value="AQZ50543.1"/>
    <property type="molecule type" value="Genomic_DNA"/>
</dbReference>
<dbReference type="AlphaFoldDB" id="A0A1U9YYL6"/>
<dbReference type="STRING" id="1122214.Mame_01173"/>
<gene>
    <name evidence="1" type="ORF">Mame_01173</name>
</gene>
<dbReference type="RefSeq" id="WP_018066057.1">
    <property type="nucleotide sequence ID" value="NZ_AQWH01000019.1"/>
</dbReference>
<evidence type="ECO:0000313" key="2">
    <source>
        <dbReference type="Proteomes" id="UP000191135"/>
    </source>
</evidence>
<protein>
    <submittedName>
        <fullName evidence="1">Uncharacterized protein</fullName>
    </submittedName>
</protein>
<evidence type="ECO:0000313" key="1">
    <source>
        <dbReference type="EMBL" id="AQZ50543.1"/>
    </source>
</evidence>
<accession>A0A1U9YYL6</accession>
<sequence>MDAEWMKEEAGSASSLVAECLKAVEGMLSPDGTILDRGKKLKQLQRGLTMVERHLANIRDEIEGGDAEG</sequence>
<dbReference type="Proteomes" id="UP000191135">
    <property type="component" value="Chromosome"/>
</dbReference>
<dbReference type="KEGG" id="mmed:Mame_01173"/>
<name>A0A1U9YYL6_9HYPH</name>
<reference evidence="1 2" key="1">
    <citation type="submission" date="2017-03" db="EMBL/GenBank/DDBJ databases">
        <title>Foreign affairs: Plasmid Transfer between Roseobacters and Rhizobia.</title>
        <authorList>
            <person name="Bartling P."/>
            <person name="Bunk B."/>
            <person name="Overmann J."/>
            <person name="Brinkmann H."/>
            <person name="Petersen J."/>
        </authorList>
    </citation>
    <scope>NUCLEOTIDE SEQUENCE [LARGE SCALE GENOMIC DNA]</scope>
    <source>
        <strain evidence="1 2">MACL11</strain>
    </source>
</reference>
<proteinExistence type="predicted"/>